<dbReference type="UniPathway" id="UPA00034">
    <property type="reaction ID" value="UER00017"/>
</dbReference>
<dbReference type="GO" id="GO:0019877">
    <property type="term" value="P:diaminopimelate biosynthetic process"/>
    <property type="evidence" value="ECO:0007669"/>
    <property type="project" value="UniProtKB-UniRule"/>
</dbReference>
<dbReference type="PROSITE" id="PS00665">
    <property type="entry name" value="DHDPS_1"/>
    <property type="match status" value="1"/>
</dbReference>
<feature type="binding site" evidence="12 15">
    <location>
        <position position="45"/>
    </location>
    <ligand>
        <name>pyruvate</name>
        <dbReference type="ChEBI" id="CHEBI:15361"/>
    </ligand>
</feature>
<comment type="function">
    <text evidence="1 12">Catalyzes the condensation of (S)-aspartate-beta-semialdehyde [(S)-ASA] and pyruvate to 4-hydroxy-tetrahydrodipicolinate (HTPA).</text>
</comment>
<evidence type="ECO:0000256" key="3">
    <source>
        <dbReference type="ARBA" id="ARBA00007592"/>
    </source>
</evidence>
<evidence type="ECO:0000256" key="6">
    <source>
        <dbReference type="ARBA" id="ARBA00022605"/>
    </source>
</evidence>
<organism evidence="16 17">
    <name type="scientific">Idiomarina piscisalsi</name>
    <dbReference type="NCBI Taxonomy" id="1096243"/>
    <lineage>
        <taxon>Bacteria</taxon>
        <taxon>Pseudomonadati</taxon>
        <taxon>Pseudomonadota</taxon>
        <taxon>Gammaproteobacteria</taxon>
        <taxon>Alteromonadales</taxon>
        <taxon>Idiomarinaceae</taxon>
        <taxon>Idiomarina</taxon>
    </lineage>
</organism>
<evidence type="ECO:0000256" key="4">
    <source>
        <dbReference type="ARBA" id="ARBA00012086"/>
    </source>
</evidence>
<dbReference type="RefSeq" id="WP_126751445.1">
    <property type="nucleotide sequence ID" value="NZ_JBHUMT010000016.1"/>
</dbReference>
<feature type="binding site" evidence="12 15">
    <location>
        <position position="203"/>
    </location>
    <ligand>
        <name>pyruvate</name>
        <dbReference type="ChEBI" id="CHEBI:15361"/>
    </ligand>
</feature>
<dbReference type="PRINTS" id="PR00146">
    <property type="entry name" value="DHPICSNTHASE"/>
</dbReference>
<reference evidence="16 17" key="1">
    <citation type="journal article" date="2011" name="Front. Microbiol.">
        <title>Genomic signatures of strain selection and enhancement in Bacillus atrophaeus var. globigii, a historical biowarfare simulant.</title>
        <authorList>
            <person name="Gibbons H.S."/>
            <person name="Broomall S.M."/>
            <person name="McNew L.A."/>
            <person name="Daligault H."/>
            <person name="Chapman C."/>
            <person name="Bruce D."/>
            <person name="Karavis M."/>
            <person name="Krepps M."/>
            <person name="McGregor P.A."/>
            <person name="Hong C."/>
            <person name="Park K.H."/>
            <person name="Akmal A."/>
            <person name="Feldman A."/>
            <person name="Lin J.S."/>
            <person name="Chang W.E."/>
            <person name="Higgs B.W."/>
            <person name="Demirev P."/>
            <person name="Lindquist J."/>
            <person name="Liem A."/>
            <person name="Fochler E."/>
            <person name="Read T.D."/>
            <person name="Tapia R."/>
            <person name="Johnson S."/>
            <person name="Bishop-Lilly K.A."/>
            <person name="Detter C."/>
            <person name="Han C."/>
            <person name="Sozhamannan S."/>
            <person name="Rosenzweig C.N."/>
            <person name="Skowronski E.W."/>
        </authorList>
    </citation>
    <scope>NUCLEOTIDE SEQUENCE [LARGE SCALE GENOMIC DNA]</scope>
    <source>
        <strain evidence="16 17">TPS4-2</strain>
    </source>
</reference>
<dbReference type="Gene3D" id="3.20.20.70">
    <property type="entry name" value="Aldolase class I"/>
    <property type="match status" value="1"/>
</dbReference>
<comment type="pathway">
    <text evidence="2 12">Amino-acid biosynthesis; L-lysine biosynthesis via DAP pathway; (S)-tetrahydrodipicolinate from L-aspartate: step 3/4.</text>
</comment>
<dbReference type="GO" id="GO:0005829">
    <property type="term" value="C:cytosol"/>
    <property type="evidence" value="ECO:0007669"/>
    <property type="project" value="TreeGrafter"/>
</dbReference>
<evidence type="ECO:0000256" key="5">
    <source>
        <dbReference type="ARBA" id="ARBA00022490"/>
    </source>
</evidence>
<comment type="caution">
    <text evidence="16">The sequence shown here is derived from an EMBL/GenBank/DDBJ whole genome shotgun (WGS) entry which is preliminary data.</text>
</comment>
<feature type="active site" description="Schiff-base intermediate with substrate" evidence="12 14">
    <location>
        <position position="161"/>
    </location>
</feature>
<evidence type="ECO:0000256" key="8">
    <source>
        <dbReference type="ARBA" id="ARBA00023154"/>
    </source>
</evidence>
<sequence length="296" mass="31645">MLKGSIVALVTPFTKYGNVDYSELEFLVEQHIKAGTDAIVAVGTTGESTTLTHEEHINVVNAVVELSAGRISVIAGNGSNSTSEAVQLTEKMTQAGVDGFLNVTPYYNKPSMAGLMAHFEACADVTDKPQILYNVPGRTCSDMTPDIIEKLAQIPGVVGVKEATGDVSRVTELKKRCGDDFILLSGDDPTSREFMLAGGHGVISVTANIAPEQVKAMVDAAVKGDSETANKLDEQLAPLHDMLFIESNPIPVKWALALMGWCSANYRLPLTPPEEANQAIIESVLEKANLINTQES</sequence>
<dbReference type="SUPFAM" id="SSF51569">
    <property type="entry name" value="Aldolase"/>
    <property type="match status" value="1"/>
</dbReference>
<keyword evidence="6 12" id="KW-0028">Amino-acid biosynthesis</keyword>
<keyword evidence="5 12" id="KW-0963">Cytoplasm</keyword>
<dbReference type="GO" id="GO:0009089">
    <property type="term" value="P:lysine biosynthetic process via diaminopimelate"/>
    <property type="evidence" value="ECO:0007669"/>
    <property type="project" value="UniProtKB-UniRule"/>
</dbReference>
<keyword evidence="8 12" id="KW-0457">Lysine biosynthesis</keyword>
<dbReference type="InterPro" id="IPR020624">
    <property type="entry name" value="Schiff_base-form_aldolases_CS"/>
</dbReference>
<keyword evidence="9 12" id="KW-0456">Lyase</keyword>
<dbReference type="AlphaFoldDB" id="A0A432YWU7"/>
<dbReference type="GO" id="GO:0008840">
    <property type="term" value="F:4-hydroxy-tetrahydrodipicolinate synthase activity"/>
    <property type="evidence" value="ECO:0007669"/>
    <property type="project" value="UniProtKB-UniRule"/>
</dbReference>
<evidence type="ECO:0000256" key="13">
    <source>
        <dbReference type="PIRNR" id="PIRNR001365"/>
    </source>
</evidence>
<evidence type="ECO:0000256" key="9">
    <source>
        <dbReference type="ARBA" id="ARBA00023239"/>
    </source>
</evidence>
<evidence type="ECO:0000256" key="15">
    <source>
        <dbReference type="PIRSR" id="PIRSR001365-2"/>
    </source>
</evidence>
<evidence type="ECO:0000313" key="16">
    <source>
        <dbReference type="EMBL" id="RUO67799.1"/>
    </source>
</evidence>
<gene>
    <name evidence="12" type="primary">dapA</name>
    <name evidence="16" type="ORF">CWI73_02780</name>
</gene>
<name>A0A432YWU7_9GAMM</name>
<protein>
    <recommendedName>
        <fullName evidence="4 12">4-hydroxy-tetrahydrodipicolinate synthase</fullName>
        <shortName evidence="12">HTPA synthase</shortName>
        <ecNumber evidence="4 12">4.3.3.7</ecNumber>
    </recommendedName>
</protein>
<dbReference type="InterPro" id="IPR005263">
    <property type="entry name" value="DapA"/>
</dbReference>
<dbReference type="NCBIfam" id="TIGR00674">
    <property type="entry name" value="dapA"/>
    <property type="match status" value="1"/>
</dbReference>
<dbReference type="Proteomes" id="UP000288361">
    <property type="component" value="Unassembled WGS sequence"/>
</dbReference>
<dbReference type="PIRSF" id="PIRSF001365">
    <property type="entry name" value="DHDPS"/>
    <property type="match status" value="1"/>
</dbReference>
<evidence type="ECO:0000313" key="17">
    <source>
        <dbReference type="Proteomes" id="UP000288361"/>
    </source>
</evidence>
<dbReference type="EMBL" id="PIQA01000001">
    <property type="protein sequence ID" value="RUO67799.1"/>
    <property type="molecule type" value="Genomic_DNA"/>
</dbReference>
<dbReference type="PANTHER" id="PTHR12128">
    <property type="entry name" value="DIHYDRODIPICOLINATE SYNTHASE"/>
    <property type="match status" value="1"/>
</dbReference>
<dbReference type="CDD" id="cd00950">
    <property type="entry name" value="DHDPS"/>
    <property type="match status" value="1"/>
</dbReference>
<feature type="site" description="Part of a proton relay during catalysis" evidence="12">
    <location>
        <position position="107"/>
    </location>
</feature>
<evidence type="ECO:0000256" key="14">
    <source>
        <dbReference type="PIRSR" id="PIRSR001365-1"/>
    </source>
</evidence>
<dbReference type="InterPro" id="IPR020625">
    <property type="entry name" value="Schiff_base-form_aldolases_AS"/>
</dbReference>
<dbReference type="EC" id="4.3.3.7" evidence="4 12"/>
<feature type="active site" description="Proton donor/acceptor" evidence="12 14">
    <location>
        <position position="133"/>
    </location>
</feature>
<keyword evidence="10 12" id="KW-0704">Schiff base</keyword>
<evidence type="ECO:0000256" key="7">
    <source>
        <dbReference type="ARBA" id="ARBA00022915"/>
    </source>
</evidence>
<dbReference type="HAMAP" id="MF_00418">
    <property type="entry name" value="DapA"/>
    <property type="match status" value="1"/>
</dbReference>
<feature type="site" description="Part of a proton relay during catalysis" evidence="12">
    <location>
        <position position="44"/>
    </location>
</feature>
<dbReference type="PANTHER" id="PTHR12128:SF66">
    <property type="entry name" value="4-HYDROXY-2-OXOGLUTARATE ALDOLASE, MITOCHONDRIAL"/>
    <property type="match status" value="1"/>
</dbReference>
<comment type="similarity">
    <text evidence="3 12 13">Belongs to the DapA family.</text>
</comment>
<evidence type="ECO:0000256" key="10">
    <source>
        <dbReference type="ARBA" id="ARBA00023270"/>
    </source>
</evidence>
<comment type="subcellular location">
    <subcellularLocation>
        <location evidence="12">Cytoplasm</location>
    </subcellularLocation>
</comment>
<dbReference type="Pfam" id="PF00701">
    <property type="entry name" value="DHDPS"/>
    <property type="match status" value="1"/>
</dbReference>
<evidence type="ECO:0000256" key="11">
    <source>
        <dbReference type="ARBA" id="ARBA00047836"/>
    </source>
</evidence>
<comment type="subunit">
    <text evidence="12">Homotetramer; dimer of dimers.</text>
</comment>
<evidence type="ECO:0000256" key="1">
    <source>
        <dbReference type="ARBA" id="ARBA00003294"/>
    </source>
</evidence>
<evidence type="ECO:0000256" key="2">
    <source>
        <dbReference type="ARBA" id="ARBA00005120"/>
    </source>
</evidence>
<comment type="caution">
    <text evidence="12">Was originally thought to be a dihydrodipicolinate synthase (DHDPS), catalyzing the condensation of (S)-aspartate-beta-semialdehyde [(S)-ASA] and pyruvate to dihydrodipicolinate (DHDP). However, it was shown in E.coli that the product of the enzymatic reaction is not dihydrodipicolinate but in fact (4S)-4-hydroxy-2,3,4,5-tetrahydro-(2S)-dipicolinic acid (HTPA), and that the consecutive dehydration reaction leading to DHDP is not spontaneous but catalyzed by DapB.</text>
</comment>
<evidence type="ECO:0000256" key="12">
    <source>
        <dbReference type="HAMAP-Rule" id="MF_00418"/>
    </source>
</evidence>
<dbReference type="InterPro" id="IPR002220">
    <property type="entry name" value="DapA-like"/>
</dbReference>
<comment type="catalytic activity">
    <reaction evidence="11 12">
        <text>L-aspartate 4-semialdehyde + pyruvate = (2S,4S)-4-hydroxy-2,3,4,5-tetrahydrodipicolinate + H2O + H(+)</text>
        <dbReference type="Rhea" id="RHEA:34171"/>
        <dbReference type="ChEBI" id="CHEBI:15361"/>
        <dbReference type="ChEBI" id="CHEBI:15377"/>
        <dbReference type="ChEBI" id="CHEBI:15378"/>
        <dbReference type="ChEBI" id="CHEBI:67139"/>
        <dbReference type="ChEBI" id="CHEBI:537519"/>
        <dbReference type="EC" id="4.3.3.7"/>
    </reaction>
</comment>
<dbReference type="InterPro" id="IPR013785">
    <property type="entry name" value="Aldolase_TIM"/>
</dbReference>
<accession>A0A432YWU7</accession>
<dbReference type="SMART" id="SM01130">
    <property type="entry name" value="DHDPS"/>
    <property type="match status" value="1"/>
</dbReference>
<proteinExistence type="inferred from homology"/>
<dbReference type="PROSITE" id="PS00666">
    <property type="entry name" value="DHDPS_2"/>
    <property type="match status" value="1"/>
</dbReference>
<keyword evidence="7 12" id="KW-0220">Diaminopimelate biosynthesis</keyword>